<dbReference type="AlphaFoldDB" id="A0A4P8QWG9"/>
<evidence type="ECO:0000313" key="5">
    <source>
        <dbReference type="Proteomes" id="UP000300067"/>
    </source>
</evidence>
<dbReference type="InterPro" id="IPR036388">
    <property type="entry name" value="WH-like_DNA-bd_sf"/>
</dbReference>
<feature type="domain" description="Tc1-like transposase DDE" evidence="1">
    <location>
        <begin position="174"/>
        <end position="314"/>
    </location>
</feature>
<name>A0A4P8QWG9_METMZ</name>
<dbReference type="Pfam" id="PF13384">
    <property type="entry name" value="HTH_23"/>
    <property type="match status" value="1"/>
</dbReference>
<dbReference type="Gene3D" id="1.10.10.10">
    <property type="entry name" value="Winged helix-like DNA-binding domain superfamily/Winged helix DNA-binding domain"/>
    <property type="match status" value="1"/>
</dbReference>
<organism evidence="3 5">
    <name type="scientific">Methanosarcina mazei</name>
    <name type="common">Methanosarcina frisia</name>
    <dbReference type="NCBI Taxonomy" id="2209"/>
    <lineage>
        <taxon>Archaea</taxon>
        <taxon>Methanobacteriati</taxon>
        <taxon>Methanobacteriota</taxon>
        <taxon>Stenosarchaea group</taxon>
        <taxon>Methanomicrobia</taxon>
        <taxon>Methanosarcinales</taxon>
        <taxon>Methanosarcinaceae</taxon>
        <taxon>Methanosarcina</taxon>
    </lineage>
</organism>
<accession>A0A4P8QWG9</accession>
<sequence>MSLEMFTTSDVATAICSSCDKNEKLKLQALLLVKNGLSPAKVAEDFSVHRSTVHRWMKRAEEEGLSSLKCRPGRGVKSFLTEEQLSVLKKALSEPIPTDDGFSRGWQTKDAIQFVREKFGISYSKSRMRQIIKNLGFSRITCRPQSKRRNQALTNEFIAEIKKKRLLNPDYLFVTQDESSFYLDSNRSKCWAKKGSKPIKFISGSKTKINIGGFYTENRDFYWYDLGIKKNTDSFLKSLIKLKKDIGRKIFLLLDRATWHKSKKAREFFQNNKYWLQILLFPPATPDRNPTEYCWKTTREELTSIKSFKNIKVLKEELDEFWEKHVFTHKMSHYLKW</sequence>
<dbReference type="EMBL" id="CP029709">
    <property type="protein sequence ID" value="QCR16276.1"/>
    <property type="molecule type" value="Genomic_DNA"/>
</dbReference>
<feature type="domain" description="Winged helix-turn helix" evidence="2">
    <location>
        <begin position="106"/>
        <end position="160"/>
    </location>
</feature>
<dbReference type="InterPro" id="IPR009057">
    <property type="entry name" value="Homeodomain-like_sf"/>
</dbReference>
<evidence type="ECO:0000259" key="1">
    <source>
        <dbReference type="Pfam" id="PF13358"/>
    </source>
</evidence>
<dbReference type="Pfam" id="PF13592">
    <property type="entry name" value="HTH_33"/>
    <property type="match status" value="1"/>
</dbReference>
<proteinExistence type="predicted"/>
<evidence type="ECO:0000313" key="3">
    <source>
        <dbReference type="EMBL" id="QCR15868.1"/>
    </source>
</evidence>
<protein>
    <submittedName>
        <fullName evidence="3">IS630-like element ISMma17 family transposase</fullName>
    </submittedName>
</protein>
<dbReference type="Gene3D" id="3.30.420.10">
    <property type="entry name" value="Ribonuclease H-like superfamily/Ribonuclease H"/>
    <property type="match status" value="1"/>
</dbReference>
<dbReference type="Proteomes" id="UP000300067">
    <property type="component" value="Chromosome"/>
</dbReference>
<dbReference type="NCBIfam" id="NF033545">
    <property type="entry name" value="transpos_IS630"/>
    <property type="match status" value="1"/>
</dbReference>
<dbReference type="SUPFAM" id="SSF46689">
    <property type="entry name" value="Homeodomain-like"/>
    <property type="match status" value="1"/>
</dbReference>
<dbReference type="InterPro" id="IPR036397">
    <property type="entry name" value="RNaseH_sf"/>
</dbReference>
<dbReference type="EMBL" id="CP029709">
    <property type="protein sequence ID" value="QCR15868.1"/>
    <property type="molecule type" value="Genomic_DNA"/>
</dbReference>
<dbReference type="InterPro" id="IPR025959">
    <property type="entry name" value="Winged_HTH_dom"/>
</dbReference>
<dbReference type="GO" id="GO:0003676">
    <property type="term" value="F:nucleic acid binding"/>
    <property type="evidence" value="ECO:0007669"/>
    <property type="project" value="InterPro"/>
</dbReference>
<gene>
    <name evidence="3" type="ORF">DKM28_07265</name>
    <name evidence="4" type="ORF">DKM28_09845</name>
</gene>
<evidence type="ECO:0000259" key="2">
    <source>
        <dbReference type="Pfam" id="PF13592"/>
    </source>
</evidence>
<dbReference type="RefSeq" id="WP_137726715.1">
    <property type="nucleotide sequence ID" value="NZ_AP019780.1"/>
</dbReference>
<dbReference type="InterPro" id="IPR038717">
    <property type="entry name" value="Tc1-like_DDE_dom"/>
</dbReference>
<dbReference type="GeneID" id="66135550"/>
<dbReference type="InterPro" id="IPR047655">
    <property type="entry name" value="Transpos_IS630-like"/>
</dbReference>
<reference evidence="3 5" key="1">
    <citation type="submission" date="2018-05" db="EMBL/GenBank/DDBJ databases">
        <title>Methanosarcina gilichinskyana sp. nov., a novel methanogenic archaeon isolated from Holocene permafrost, North East Russia.</title>
        <authorList>
            <person name="Oshurkova V."/>
            <person name="Meer M."/>
            <person name="Bochkareva O."/>
            <person name="Shcherbakova V."/>
        </authorList>
    </citation>
    <scope>NUCLEOTIDE SEQUENCE [LARGE SCALE GENOMIC DNA]</scope>
    <source>
        <strain evidence="3 5">JL01</strain>
    </source>
</reference>
<dbReference type="Pfam" id="PF13358">
    <property type="entry name" value="DDE_3"/>
    <property type="match status" value="1"/>
</dbReference>
<evidence type="ECO:0000313" key="4">
    <source>
        <dbReference type="EMBL" id="QCR16276.1"/>
    </source>
</evidence>